<sequence>MVQVDFVLVPLFGVHYALLLAVSFAANLSQTLEITWLYIDQTFSSFQGSFVALLYCFFKWRGAERGAQDAGEVSREGRPEPTELAPHPVPDLHQQSSVVGAVSAYPTDFSLVCSSGNLTERKRQLEEWRHVPRTTGDTERPRERRLGTLGRSSTTRRKLTVSYDDLGWTLEFYTEPFFLFIYKFCNGQC</sequence>
<organism evidence="7 8">
    <name type="scientific">Caerostris extrusa</name>
    <name type="common">Bark spider</name>
    <name type="synonym">Caerostris bankana</name>
    <dbReference type="NCBI Taxonomy" id="172846"/>
    <lineage>
        <taxon>Eukaryota</taxon>
        <taxon>Metazoa</taxon>
        <taxon>Ecdysozoa</taxon>
        <taxon>Arthropoda</taxon>
        <taxon>Chelicerata</taxon>
        <taxon>Arachnida</taxon>
        <taxon>Araneae</taxon>
        <taxon>Araneomorphae</taxon>
        <taxon>Entelegynae</taxon>
        <taxon>Araneoidea</taxon>
        <taxon>Araneidae</taxon>
        <taxon>Caerostris</taxon>
    </lineage>
</organism>
<feature type="transmembrane region" description="Helical" evidence="6">
    <location>
        <begin position="7"/>
        <end position="26"/>
    </location>
</feature>
<feature type="compositionally biased region" description="Basic and acidic residues" evidence="5">
    <location>
        <begin position="69"/>
        <end position="81"/>
    </location>
</feature>
<evidence type="ECO:0000256" key="4">
    <source>
        <dbReference type="ARBA" id="ARBA00023136"/>
    </source>
</evidence>
<proteinExistence type="predicted"/>
<keyword evidence="2 6" id="KW-0812">Transmembrane</keyword>
<keyword evidence="4 6" id="KW-0472">Membrane</keyword>
<evidence type="ECO:0000256" key="3">
    <source>
        <dbReference type="ARBA" id="ARBA00022989"/>
    </source>
</evidence>
<dbReference type="Proteomes" id="UP001054945">
    <property type="component" value="Unassembled WGS sequence"/>
</dbReference>
<evidence type="ECO:0000313" key="7">
    <source>
        <dbReference type="EMBL" id="GIY75492.1"/>
    </source>
</evidence>
<name>A0AAV4VYU8_CAEEX</name>
<gene>
    <name evidence="7" type="ORF">CEXT_239251</name>
</gene>
<accession>A0AAV4VYU8</accession>
<dbReference type="InterPro" id="IPR000832">
    <property type="entry name" value="GPCR_2_secretin-like"/>
</dbReference>
<dbReference type="GO" id="GO:0016020">
    <property type="term" value="C:membrane"/>
    <property type="evidence" value="ECO:0007669"/>
    <property type="project" value="UniProtKB-SubCell"/>
</dbReference>
<reference evidence="7 8" key="1">
    <citation type="submission" date="2021-06" db="EMBL/GenBank/DDBJ databases">
        <title>Caerostris extrusa draft genome.</title>
        <authorList>
            <person name="Kono N."/>
            <person name="Arakawa K."/>
        </authorList>
    </citation>
    <scope>NUCLEOTIDE SEQUENCE [LARGE SCALE GENOMIC DNA]</scope>
</reference>
<feature type="region of interest" description="Disordered" evidence="5">
    <location>
        <begin position="69"/>
        <end position="89"/>
    </location>
</feature>
<protein>
    <submittedName>
        <fullName evidence="7">Uncharacterized protein</fullName>
    </submittedName>
</protein>
<comment type="subcellular location">
    <subcellularLocation>
        <location evidence="1">Membrane</location>
        <topology evidence="1">Multi-pass membrane protein</topology>
    </subcellularLocation>
</comment>
<keyword evidence="3 6" id="KW-1133">Transmembrane helix</keyword>
<dbReference type="PRINTS" id="PR00249">
    <property type="entry name" value="GPCRSECRETIN"/>
</dbReference>
<dbReference type="EMBL" id="BPLR01015348">
    <property type="protein sequence ID" value="GIY75492.1"/>
    <property type="molecule type" value="Genomic_DNA"/>
</dbReference>
<dbReference type="GO" id="GO:0004930">
    <property type="term" value="F:G protein-coupled receptor activity"/>
    <property type="evidence" value="ECO:0007669"/>
    <property type="project" value="InterPro"/>
</dbReference>
<keyword evidence="8" id="KW-1185">Reference proteome</keyword>
<dbReference type="AlphaFoldDB" id="A0AAV4VYU8"/>
<evidence type="ECO:0000256" key="6">
    <source>
        <dbReference type="SAM" id="Phobius"/>
    </source>
</evidence>
<dbReference type="Gene3D" id="1.20.1070.10">
    <property type="entry name" value="Rhodopsin 7-helix transmembrane proteins"/>
    <property type="match status" value="1"/>
</dbReference>
<comment type="caution">
    <text evidence="7">The sequence shown here is derived from an EMBL/GenBank/DDBJ whole genome shotgun (WGS) entry which is preliminary data.</text>
</comment>
<evidence type="ECO:0000256" key="1">
    <source>
        <dbReference type="ARBA" id="ARBA00004141"/>
    </source>
</evidence>
<evidence type="ECO:0000256" key="5">
    <source>
        <dbReference type="SAM" id="MobiDB-lite"/>
    </source>
</evidence>
<evidence type="ECO:0000256" key="2">
    <source>
        <dbReference type="ARBA" id="ARBA00022692"/>
    </source>
</evidence>
<evidence type="ECO:0000313" key="8">
    <source>
        <dbReference type="Proteomes" id="UP001054945"/>
    </source>
</evidence>
<feature type="transmembrane region" description="Helical" evidence="6">
    <location>
        <begin position="38"/>
        <end position="58"/>
    </location>
</feature>